<gene>
    <name evidence="2" type="ORF">GCM10009811_16130</name>
</gene>
<feature type="region of interest" description="Disordered" evidence="1">
    <location>
        <begin position="1"/>
        <end position="33"/>
    </location>
</feature>
<accession>A0ABP4XTZ2</accession>
<reference evidence="3" key="1">
    <citation type="journal article" date="2019" name="Int. J. Syst. Evol. Microbiol.">
        <title>The Global Catalogue of Microorganisms (GCM) 10K type strain sequencing project: providing services to taxonomists for standard genome sequencing and annotation.</title>
        <authorList>
            <consortium name="The Broad Institute Genomics Platform"/>
            <consortium name="The Broad Institute Genome Sequencing Center for Infectious Disease"/>
            <person name="Wu L."/>
            <person name="Ma J."/>
        </authorList>
    </citation>
    <scope>NUCLEOTIDE SEQUENCE [LARGE SCALE GENOMIC DNA]</scope>
    <source>
        <strain evidence="3">JCM 15592</strain>
    </source>
</reference>
<keyword evidence="3" id="KW-1185">Reference proteome</keyword>
<sequence>MTDRGDQPSAGIGGEELDPGQSAGGQIPEEGEPARAVCADGDLHAEDLAVSIVVDAGDKDVPGPDTAAFAELEDQGVGSTKVNGPGSWRRQGAELPNVLVELLGPHQTWLLDRPVMRRVWEPATVNPS</sequence>
<comment type="caution">
    <text evidence="2">The sequence shown here is derived from an EMBL/GenBank/DDBJ whole genome shotgun (WGS) entry which is preliminary data.</text>
</comment>
<proteinExistence type="predicted"/>
<name>A0ABP4XTZ2_9MICO</name>
<dbReference type="Proteomes" id="UP001499938">
    <property type="component" value="Unassembled WGS sequence"/>
</dbReference>
<dbReference type="EMBL" id="BAAAPO010000025">
    <property type="protein sequence ID" value="GAA1792137.1"/>
    <property type="molecule type" value="Genomic_DNA"/>
</dbReference>
<protein>
    <submittedName>
        <fullName evidence="2">Uncharacterized protein</fullName>
    </submittedName>
</protein>
<evidence type="ECO:0000313" key="3">
    <source>
        <dbReference type="Proteomes" id="UP001499938"/>
    </source>
</evidence>
<organism evidence="2 3">
    <name type="scientific">Nostocoides veronense</name>
    <dbReference type="NCBI Taxonomy" id="330836"/>
    <lineage>
        <taxon>Bacteria</taxon>
        <taxon>Bacillati</taxon>
        <taxon>Actinomycetota</taxon>
        <taxon>Actinomycetes</taxon>
        <taxon>Micrococcales</taxon>
        <taxon>Intrasporangiaceae</taxon>
        <taxon>Nostocoides</taxon>
    </lineage>
</organism>
<evidence type="ECO:0000313" key="2">
    <source>
        <dbReference type="EMBL" id="GAA1792137.1"/>
    </source>
</evidence>
<evidence type="ECO:0000256" key="1">
    <source>
        <dbReference type="SAM" id="MobiDB-lite"/>
    </source>
</evidence>